<name>A0A2T3AMQ6_9PEZI</name>
<feature type="region of interest" description="Disordered" evidence="1">
    <location>
        <begin position="82"/>
        <end position="126"/>
    </location>
</feature>
<dbReference type="InParanoid" id="A0A2T3AMQ6"/>
<dbReference type="OrthoDB" id="5238754at2759"/>
<organism evidence="2 3">
    <name type="scientific">Coniella lustricola</name>
    <dbReference type="NCBI Taxonomy" id="2025994"/>
    <lineage>
        <taxon>Eukaryota</taxon>
        <taxon>Fungi</taxon>
        <taxon>Dikarya</taxon>
        <taxon>Ascomycota</taxon>
        <taxon>Pezizomycotina</taxon>
        <taxon>Sordariomycetes</taxon>
        <taxon>Sordariomycetidae</taxon>
        <taxon>Diaporthales</taxon>
        <taxon>Schizoparmaceae</taxon>
        <taxon>Coniella</taxon>
    </lineage>
</organism>
<dbReference type="Proteomes" id="UP000241462">
    <property type="component" value="Unassembled WGS sequence"/>
</dbReference>
<protein>
    <submittedName>
        <fullName evidence="2">Uncharacterized protein</fullName>
    </submittedName>
</protein>
<sequence>MCYQELRWHVICNHTIQSRIECPKHCARQQGAIDSVETQLTAYCHACRLHVDSLGMARRRSHRASSSLSALSISSRNPTGLVKAAQATSDTNSRLAAGSPTPSVRSLSSVPGVTRPRKSSSTKSSLLEGIARRSLSNGSSKAVSIGAILSSSEVQDEQQQQDMHIWKSQPTKLEPISPVPQKPQLSLCIPELIPEKLNIPRRNVNTYDPALTRSESQSEVLATAPSVISPISPTTAAVATTTTTVETESANSMTPVSPVSPRTPRTPSSISASLEELPSKPPSTSLPALPITASTRKPPVGISLLDIRNSLRKPSCSPSRLSTTSAASISRRSIVRSVDPGNVVNGNDDDGPSAAVLRNVVTVDSTSPPLAVPSHATTTVEDMAVDVEEHSQTDTPPSPPPLVPPMSPLRRPRNAQSSIVLTETTLLNRKVSLMEWEVKSAHPATVTETTTTTTTTTTTLASVMNRPRPWPRGGAANYFPPSNRINHAVAGGELVIGKASSKIDIHDPEWLARHGLKWNVHGIGVLSSGA</sequence>
<feature type="compositionally biased region" description="Polar residues" evidence="1">
    <location>
        <begin position="86"/>
        <end position="111"/>
    </location>
</feature>
<feature type="region of interest" description="Disordered" evidence="1">
    <location>
        <begin position="241"/>
        <end position="294"/>
    </location>
</feature>
<dbReference type="EMBL" id="KZ678374">
    <property type="protein sequence ID" value="PSS03617.1"/>
    <property type="molecule type" value="Genomic_DNA"/>
</dbReference>
<accession>A0A2T3AMQ6</accession>
<dbReference type="AlphaFoldDB" id="A0A2T3AMQ6"/>
<reference evidence="2 3" key="1">
    <citation type="journal article" date="2018" name="Mycol. Prog.">
        <title>Coniella lustricola, a new species from submerged detritus.</title>
        <authorList>
            <person name="Raudabaugh D.B."/>
            <person name="Iturriaga T."/>
            <person name="Carver A."/>
            <person name="Mondo S."/>
            <person name="Pangilinan J."/>
            <person name="Lipzen A."/>
            <person name="He G."/>
            <person name="Amirebrahimi M."/>
            <person name="Grigoriev I.V."/>
            <person name="Miller A.N."/>
        </authorList>
    </citation>
    <scope>NUCLEOTIDE SEQUENCE [LARGE SCALE GENOMIC DNA]</scope>
    <source>
        <strain evidence="2 3">B22-T-1</strain>
    </source>
</reference>
<evidence type="ECO:0000313" key="2">
    <source>
        <dbReference type="EMBL" id="PSS03617.1"/>
    </source>
</evidence>
<keyword evidence="3" id="KW-1185">Reference proteome</keyword>
<evidence type="ECO:0000313" key="3">
    <source>
        <dbReference type="Proteomes" id="UP000241462"/>
    </source>
</evidence>
<evidence type="ECO:0000256" key="1">
    <source>
        <dbReference type="SAM" id="MobiDB-lite"/>
    </source>
</evidence>
<gene>
    <name evidence="2" type="ORF">BD289DRAFT_156031</name>
</gene>
<proteinExistence type="predicted"/>
<feature type="compositionally biased region" description="Low complexity" evidence="1">
    <location>
        <begin position="241"/>
        <end position="269"/>
    </location>
</feature>